<proteinExistence type="predicted"/>
<protein>
    <submittedName>
        <fullName evidence="1">Uncharacterized protein</fullName>
    </submittedName>
</protein>
<gene>
    <name evidence="1" type="ORF">g.51331</name>
</gene>
<feature type="non-terminal residue" evidence="1">
    <location>
        <position position="1"/>
    </location>
</feature>
<sequence>EHRLSDETRKIIDDKKCKIVDSFSRKYHLKGGVWIFLSQLLVDREVTYLQANKKSLEHNCKMAFVKLKLKKGYMYIVKINRPNRHFSVAVGGAISELLNTI</sequence>
<evidence type="ECO:0000313" key="1">
    <source>
        <dbReference type="EMBL" id="JAT38066.1"/>
    </source>
</evidence>
<organism evidence="1">
    <name type="scientific">Graphocephala atropunctata</name>
    <dbReference type="NCBI Taxonomy" id="36148"/>
    <lineage>
        <taxon>Eukaryota</taxon>
        <taxon>Metazoa</taxon>
        <taxon>Ecdysozoa</taxon>
        <taxon>Arthropoda</taxon>
        <taxon>Hexapoda</taxon>
        <taxon>Insecta</taxon>
        <taxon>Pterygota</taxon>
        <taxon>Neoptera</taxon>
        <taxon>Paraneoptera</taxon>
        <taxon>Hemiptera</taxon>
        <taxon>Auchenorrhyncha</taxon>
        <taxon>Membracoidea</taxon>
        <taxon>Cicadellidae</taxon>
        <taxon>Cicadellinae</taxon>
        <taxon>Cicadellini</taxon>
        <taxon>Graphocephala</taxon>
    </lineage>
</organism>
<reference evidence="1" key="1">
    <citation type="submission" date="2015-11" db="EMBL/GenBank/DDBJ databases">
        <title>De novo transcriptome assembly of four potential Pierce s Disease insect vectors from Arizona vineyards.</title>
        <authorList>
            <person name="Tassone E.E."/>
        </authorList>
    </citation>
    <scope>NUCLEOTIDE SEQUENCE</scope>
</reference>
<dbReference type="EMBL" id="GEBQ01001911">
    <property type="protein sequence ID" value="JAT38066.1"/>
    <property type="molecule type" value="Transcribed_RNA"/>
</dbReference>
<name>A0A1B6MQ41_9HEMI</name>
<feature type="non-terminal residue" evidence="1">
    <location>
        <position position="101"/>
    </location>
</feature>
<accession>A0A1B6MQ41</accession>
<dbReference type="AlphaFoldDB" id="A0A1B6MQ41"/>